<proteinExistence type="predicted"/>
<evidence type="ECO:0000256" key="4">
    <source>
        <dbReference type="ARBA" id="ARBA00022989"/>
    </source>
</evidence>
<feature type="transmembrane region" description="Helical" evidence="6">
    <location>
        <begin position="125"/>
        <end position="141"/>
    </location>
</feature>
<organism evidence="7 8">
    <name type="scientific">Arthrobacter psychrochitiniphilus</name>
    <dbReference type="NCBI Taxonomy" id="291045"/>
    <lineage>
        <taxon>Bacteria</taxon>
        <taxon>Bacillati</taxon>
        <taxon>Actinomycetota</taxon>
        <taxon>Actinomycetes</taxon>
        <taxon>Micrococcales</taxon>
        <taxon>Micrococcaceae</taxon>
        <taxon>Arthrobacter</taxon>
    </lineage>
</organism>
<keyword evidence="2" id="KW-1003">Cell membrane</keyword>
<evidence type="ECO:0000313" key="8">
    <source>
        <dbReference type="Proteomes" id="UP000246303"/>
    </source>
</evidence>
<comment type="subcellular location">
    <subcellularLocation>
        <location evidence="1">Cell membrane</location>
        <topology evidence="1">Multi-pass membrane protein</topology>
    </subcellularLocation>
</comment>
<dbReference type="GO" id="GO:0005886">
    <property type="term" value="C:plasma membrane"/>
    <property type="evidence" value="ECO:0007669"/>
    <property type="project" value="UniProtKB-SubCell"/>
</dbReference>
<evidence type="ECO:0000256" key="2">
    <source>
        <dbReference type="ARBA" id="ARBA00022475"/>
    </source>
</evidence>
<protein>
    <submittedName>
        <fullName evidence="7">FUSC family protein</fullName>
    </submittedName>
</protein>
<reference evidence="7 8" key="1">
    <citation type="submission" date="2018-05" db="EMBL/GenBank/DDBJ databases">
        <title>Genetic diversity of glacier-inhabiting Cryobacterium bacteria in China and description of Cryobacterium mengkeensis sp. nov. and Arthrobacter glacialis sp. nov.</title>
        <authorList>
            <person name="Liu Q."/>
            <person name="Xin Y.-H."/>
        </authorList>
    </citation>
    <scope>NUCLEOTIDE SEQUENCE [LARGE SCALE GENOMIC DNA]</scope>
    <source>
        <strain evidence="7 8">GP3</strain>
    </source>
</reference>
<keyword evidence="3 6" id="KW-0812">Transmembrane</keyword>
<feature type="transmembrane region" description="Helical" evidence="6">
    <location>
        <begin position="54"/>
        <end position="76"/>
    </location>
</feature>
<comment type="caution">
    <text evidence="7">The sequence shown here is derived from an EMBL/GenBank/DDBJ whole genome shotgun (WGS) entry which is preliminary data.</text>
</comment>
<accession>A0A2V3DMG9</accession>
<feature type="transmembrane region" description="Helical" evidence="6">
    <location>
        <begin position="82"/>
        <end position="113"/>
    </location>
</feature>
<keyword evidence="4 6" id="KW-1133">Transmembrane helix</keyword>
<sequence>MFSVVKKTWKRFLVWAKSSLAGQRLLLAAKTSLAVGVAWILARYMPGVADKYPYYAPLGALVSMYPTLMGSVRAGLQTLAGLFIGIALAAGVLLAGTPNILSISLAVGLGVLVAGDPRLGVGKDYVPVAVLFVLIVGGQDADSYSVGYALQMALGVTVGLVVNLLIFPPLAIDAARLLVSRGRNLLVGQLEDIARALVESWPPEREDWSQRSGLINTTVSEIRGAAYHADESRKGNPRAYLHSRHQLVTESFEDLNTLEAVAFNIRDITEVLSTVIWGNDSNNRLHPNTCKPMSECLQSVGSLMSSWDKGTAEQRHFDQAREALNLLDSELKRSARQKDLSLTPGAAVAFDCERILNSLHQRIIKDRAEEPV</sequence>
<keyword evidence="5 6" id="KW-0472">Membrane</keyword>
<feature type="transmembrane region" description="Helical" evidence="6">
    <location>
        <begin position="20"/>
        <end position="42"/>
    </location>
</feature>
<dbReference type="Pfam" id="PF06081">
    <property type="entry name" value="ArAE_1"/>
    <property type="match status" value="1"/>
</dbReference>
<dbReference type="EMBL" id="QHLZ01000016">
    <property type="protein sequence ID" value="PXA64100.1"/>
    <property type="molecule type" value="Genomic_DNA"/>
</dbReference>
<dbReference type="InterPro" id="IPR010343">
    <property type="entry name" value="ArAE_1"/>
</dbReference>
<gene>
    <name evidence="7" type="ORF">CVS29_17190</name>
</gene>
<evidence type="ECO:0000256" key="6">
    <source>
        <dbReference type="SAM" id="Phobius"/>
    </source>
</evidence>
<evidence type="ECO:0000256" key="5">
    <source>
        <dbReference type="ARBA" id="ARBA00023136"/>
    </source>
</evidence>
<evidence type="ECO:0000256" key="3">
    <source>
        <dbReference type="ARBA" id="ARBA00022692"/>
    </source>
</evidence>
<name>A0A2V3DMG9_9MICC</name>
<feature type="transmembrane region" description="Helical" evidence="6">
    <location>
        <begin position="147"/>
        <end position="167"/>
    </location>
</feature>
<dbReference type="AlphaFoldDB" id="A0A2V3DMG9"/>
<evidence type="ECO:0000313" key="7">
    <source>
        <dbReference type="EMBL" id="PXA64100.1"/>
    </source>
</evidence>
<dbReference type="Proteomes" id="UP000246303">
    <property type="component" value="Unassembled WGS sequence"/>
</dbReference>
<evidence type="ECO:0000256" key="1">
    <source>
        <dbReference type="ARBA" id="ARBA00004651"/>
    </source>
</evidence>
<dbReference type="OrthoDB" id="3579456at2"/>
<keyword evidence="8" id="KW-1185">Reference proteome</keyword>